<gene>
    <name evidence="4" type="ORF">UFOPK3564_00656</name>
</gene>
<dbReference type="PANTHER" id="PTHR30204">
    <property type="entry name" value="REDOX-CYCLING DRUG-SENSING TRANSCRIPTIONAL ACTIVATOR SOXR"/>
    <property type="match status" value="1"/>
</dbReference>
<dbReference type="EMBL" id="CAFBMK010000024">
    <property type="protein sequence ID" value="CAB4902456.1"/>
    <property type="molecule type" value="Genomic_DNA"/>
</dbReference>
<dbReference type="GO" id="GO:0003677">
    <property type="term" value="F:DNA binding"/>
    <property type="evidence" value="ECO:0007669"/>
    <property type="project" value="UniProtKB-KW"/>
</dbReference>
<protein>
    <submittedName>
        <fullName evidence="4">Unannotated protein</fullName>
    </submittedName>
</protein>
<evidence type="ECO:0000256" key="1">
    <source>
        <dbReference type="ARBA" id="ARBA00023125"/>
    </source>
</evidence>
<dbReference type="Gene3D" id="1.10.1660.10">
    <property type="match status" value="1"/>
</dbReference>
<dbReference type="InterPro" id="IPR047057">
    <property type="entry name" value="MerR_fam"/>
</dbReference>
<feature type="region of interest" description="Disordered" evidence="2">
    <location>
        <begin position="125"/>
        <end position="151"/>
    </location>
</feature>
<reference evidence="4" key="1">
    <citation type="submission" date="2020-05" db="EMBL/GenBank/DDBJ databases">
        <authorList>
            <person name="Chiriac C."/>
            <person name="Salcher M."/>
            <person name="Ghai R."/>
            <person name="Kavagutti S V."/>
        </authorList>
    </citation>
    <scope>NUCLEOTIDE SEQUENCE</scope>
</reference>
<dbReference type="CDD" id="cd00592">
    <property type="entry name" value="HTH_MerR-like"/>
    <property type="match status" value="1"/>
</dbReference>
<proteinExistence type="predicted"/>
<dbReference type="PANTHER" id="PTHR30204:SF89">
    <property type="entry name" value="HTH MERR-TYPE DOMAIN-CONTAINING PROTEIN"/>
    <property type="match status" value="1"/>
</dbReference>
<dbReference type="PROSITE" id="PS50937">
    <property type="entry name" value="HTH_MERR_2"/>
    <property type="match status" value="1"/>
</dbReference>
<dbReference type="Pfam" id="PF13411">
    <property type="entry name" value="MerR_1"/>
    <property type="match status" value="1"/>
</dbReference>
<evidence type="ECO:0000256" key="2">
    <source>
        <dbReference type="SAM" id="MobiDB-lite"/>
    </source>
</evidence>
<evidence type="ECO:0000313" key="4">
    <source>
        <dbReference type="EMBL" id="CAB4902456.1"/>
    </source>
</evidence>
<keyword evidence="1" id="KW-0238">DNA-binding</keyword>
<sequence length="284" mass="30681">MSEGPGTERAGSPPPEPPEAPAPAGVPTAPPVAVPAQATAPPPVRSGRPLTIGQVCKLLVGEFPDISISKIRYLEEQKLLQPRRTSGGYRLFSTDDVDRLRTILHLQRDEFLPLRVIRQELAAGRGQDAPRVAGPGEPDEAEGDHAAHRPGPIALRGGGTALHTLEQLCDDTRASPALVKELRDFGVVQGTTRDGAIVFDDDEREIVRAAVELAHYGVGGRHLRVLRSSADREGALLEQLLGPSLRSRSAERRSEAVEALETLAATTMRLKHLLLVRDLRRLVP</sequence>
<dbReference type="GO" id="GO:0003700">
    <property type="term" value="F:DNA-binding transcription factor activity"/>
    <property type="evidence" value="ECO:0007669"/>
    <property type="project" value="InterPro"/>
</dbReference>
<feature type="region of interest" description="Disordered" evidence="2">
    <location>
        <begin position="1"/>
        <end position="49"/>
    </location>
</feature>
<dbReference type="SMART" id="SM00422">
    <property type="entry name" value="HTH_MERR"/>
    <property type="match status" value="1"/>
</dbReference>
<evidence type="ECO:0000259" key="3">
    <source>
        <dbReference type="PROSITE" id="PS50937"/>
    </source>
</evidence>
<dbReference type="InterPro" id="IPR000551">
    <property type="entry name" value="MerR-type_HTH_dom"/>
</dbReference>
<organism evidence="4">
    <name type="scientific">freshwater metagenome</name>
    <dbReference type="NCBI Taxonomy" id="449393"/>
    <lineage>
        <taxon>unclassified sequences</taxon>
        <taxon>metagenomes</taxon>
        <taxon>ecological metagenomes</taxon>
    </lineage>
</organism>
<dbReference type="AlphaFoldDB" id="A0A6J7G5K0"/>
<feature type="domain" description="HTH merR-type" evidence="3">
    <location>
        <begin position="65"/>
        <end position="123"/>
    </location>
</feature>
<name>A0A6J7G5K0_9ZZZZ</name>
<feature type="compositionally biased region" description="Pro residues" evidence="2">
    <location>
        <begin position="12"/>
        <end position="21"/>
    </location>
</feature>
<dbReference type="InterPro" id="IPR009061">
    <property type="entry name" value="DNA-bd_dom_put_sf"/>
</dbReference>
<accession>A0A6J7G5K0</accession>
<dbReference type="SUPFAM" id="SSF46955">
    <property type="entry name" value="Putative DNA-binding domain"/>
    <property type="match status" value="1"/>
</dbReference>